<name>A0A1E3NYJ8_WICAA</name>
<gene>
    <name evidence="1" type="ORF">WICANDRAFT_64385</name>
</gene>
<dbReference type="GeneID" id="30200969"/>
<sequence>MISSNAKIYNEMITNPSIVEFDYSFNELSALLTFPRPSGGIALIFDALLLLFRFFKDLILYPSFINKLFTNPNDEYTQQNQPTKIKHIGYLIKELSPSVFTQITKLVEFCTECDIPVLSISSKSNEINHSFLNVLKICLEQTNLDHKDFRIEILDSVNLETTTATNCLRDIEPTLYLILNGPLLEVDVMLTQDLSMAKDEANIEGPENVRVRFLNELTMKRFLEVVLGAHNLKPHDIERLIAQLNEHDADESDDSSLS</sequence>
<dbReference type="EMBL" id="KV454212">
    <property type="protein sequence ID" value="ODQ58246.1"/>
    <property type="molecule type" value="Genomic_DNA"/>
</dbReference>
<evidence type="ECO:0000313" key="1">
    <source>
        <dbReference type="EMBL" id="ODQ58246.1"/>
    </source>
</evidence>
<dbReference type="Proteomes" id="UP000094112">
    <property type="component" value="Unassembled WGS sequence"/>
</dbReference>
<dbReference type="RefSeq" id="XP_019037453.1">
    <property type="nucleotide sequence ID" value="XM_019183723.1"/>
</dbReference>
<protein>
    <submittedName>
        <fullName evidence="1">Uncharacterized protein</fullName>
    </submittedName>
</protein>
<dbReference type="AlphaFoldDB" id="A0A1E3NYJ8"/>
<reference evidence="1 2" key="1">
    <citation type="journal article" date="2016" name="Proc. Natl. Acad. Sci. U.S.A.">
        <title>Comparative genomics of biotechnologically important yeasts.</title>
        <authorList>
            <person name="Riley R."/>
            <person name="Haridas S."/>
            <person name="Wolfe K.H."/>
            <person name="Lopes M.R."/>
            <person name="Hittinger C.T."/>
            <person name="Goeker M."/>
            <person name="Salamov A.A."/>
            <person name="Wisecaver J.H."/>
            <person name="Long T.M."/>
            <person name="Calvey C.H."/>
            <person name="Aerts A.L."/>
            <person name="Barry K.W."/>
            <person name="Choi C."/>
            <person name="Clum A."/>
            <person name="Coughlan A.Y."/>
            <person name="Deshpande S."/>
            <person name="Douglass A.P."/>
            <person name="Hanson S.J."/>
            <person name="Klenk H.-P."/>
            <person name="LaButti K.M."/>
            <person name="Lapidus A."/>
            <person name="Lindquist E.A."/>
            <person name="Lipzen A.M."/>
            <person name="Meier-Kolthoff J.P."/>
            <person name="Ohm R.A."/>
            <person name="Otillar R.P."/>
            <person name="Pangilinan J.L."/>
            <person name="Peng Y."/>
            <person name="Rokas A."/>
            <person name="Rosa C.A."/>
            <person name="Scheuner C."/>
            <person name="Sibirny A.A."/>
            <person name="Slot J.C."/>
            <person name="Stielow J.B."/>
            <person name="Sun H."/>
            <person name="Kurtzman C.P."/>
            <person name="Blackwell M."/>
            <person name="Grigoriev I.V."/>
            <person name="Jeffries T.W."/>
        </authorList>
    </citation>
    <scope>NUCLEOTIDE SEQUENCE [LARGE SCALE GENOMIC DNA]</scope>
    <source>
        <strain evidence="2">ATCC 58044 / CBS 1984 / NCYC 433 / NRRL Y-366-8</strain>
    </source>
</reference>
<keyword evidence="2" id="KW-1185">Reference proteome</keyword>
<proteinExistence type="predicted"/>
<organism evidence="1 2">
    <name type="scientific">Wickerhamomyces anomalus (strain ATCC 58044 / CBS 1984 / NCYC 433 / NRRL Y-366-8)</name>
    <name type="common">Yeast</name>
    <name type="synonym">Hansenula anomala</name>
    <dbReference type="NCBI Taxonomy" id="683960"/>
    <lineage>
        <taxon>Eukaryota</taxon>
        <taxon>Fungi</taxon>
        <taxon>Dikarya</taxon>
        <taxon>Ascomycota</taxon>
        <taxon>Saccharomycotina</taxon>
        <taxon>Saccharomycetes</taxon>
        <taxon>Phaffomycetales</taxon>
        <taxon>Wickerhamomycetaceae</taxon>
        <taxon>Wickerhamomyces</taxon>
    </lineage>
</organism>
<evidence type="ECO:0000313" key="2">
    <source>
        <dbReference type="Proteomes" id="UP000094112"/>
    </source>
</evidence>
<accession>A0A1E3NYJ8</accession>